<protein>
    <submittedName>
        <fullName evidence="2">Uncharacterized protein</fullName>
    </submittedName>
</protein>
<dbReference type="EMBL" id="JANKAS010000002">
    <property type="protein sequence ID" value="MCR1897941.1"/>
    <property type="molecule type" value="Genomic_DNA"/>
</dbReference>
<dbReference type="AlphaFoldDB" id="A0AAE3HDD0"/>
<dbReference type="Proteomes" id="UP001205748">
    <property type="component" value="Unassembled WGS sequence"/>
</dbReference>
<gene>
    <name evidence="2" type="ORF">NSA47_02930</name>
</gene>
<proteinExistence type="predicted"/>
<evidence type="ECO:0000313" key="3">
    <source>
        <dbReference type="Proteomes" id="UP001205748"/>
    </source>
</evidence>
<organism evidence="2 3">
    <name type="scientific">Irregularibacter muris</name>
    <dbReference type="NCBI Taxonomy" id="1796619"/>
    <lineage>
        <taxon>Bacteria</taxon>
        <taxon>Bacillati</taxon>
        <taxon>Bacillota</taxon>
        <taxon>Clostridia</taxon>
        <taxon>Eubacteriales</taxon>
        <taxon>Eubacteriaceae</taxon>
        <taxon>Irregularibacter</taxon>
    </lineage>
</organism>
<sequence length="547" mass="64692">MLNNQSKAYCITDNFLNLWIFQYTSRSEILYEVYNNQYKKIHSAILTTDCTEDFLLDIGKGNDIHLVLRKKSGEILYYFFNGAKWNILKLFDLENYKDSLQLLSLHIHKDKTHILYSIQKATNKWFFIDLFWENNYWNQIVFFESTTKPIRDTNVSIQDDEGNIYLICKCWNEQERQLQLFQFHEEANLWTQNILPFKKGNSPNIWIVENKIHLCYISSTDGIYRIHYLSKNTSPLNETQWERKIEVYSCSNKIYCPFFGLVENKLTLFWIEEQKLYYIQSNNMGKTWDPSCKVLAHISQYKLYRYLSEKQNFNNKAFYILFDAQNGRTCPISFFLKQEDYKKFQQNALSNSSDLNFISNTNKKEEIFLTDLVQIQNEKIFENPPSEHAKVYMKSLDEMILKLHKENNSLNKQQNTSSVFKNSNNPIQIKPEFLKTIVKTGENIGPKSHTLEYTNMVRELQKDTKNLKNEFNKKNTATDPLIDFKTFLLENQNQLMNALNSIEENSLSLNEVIDAVACIKKDTALIKEKITTIEKNENTKKGFSLFK</sequence>
<comment type="caution">
    <text evidence="2">The sequence shown here is derived from an EMBL/GenBank/DDBJ whole genome shotgun (WGS) entry which is preliminary data.</text>
</comment>
<reference evidence="2" key="1">
    <citation type="submission" date="2022-07" db="EMBL/GenBank/DDBJ databases">
        <title>Enhanced cultured diversity of the mouse gut microbiota enables custom-made synthetic communities.</title>
        <authorList>
            <person name="Afrizal A."/>
        </authorList>
    </citation>
    <scope>NUCLEOTIDE SEQUENCE</scope>
    <source>
        <strain evidence="2">DSM 28593</strain>
    </source>
</reference>
<evidence type="ECO:0000313" key="2">
    <source>
        <dbReference type="EMBL" id="MCR1897941.1"/>
    </source>
</evidence>
<name>A0AAE3HDD0_9FIRM</name>
<evidence type="ECO:0000256" key="1">
    <source>
        <dbReference type="SAM" id="Coils"/>
    </source>
</evidence>
<feature type="coiled-coil region" evidence="1">
    <location>
        <begin position="450"/>
        <end position="477"/>
    </location>
</feature>
<accession>A0AAE3HDD0</accession>
<keyword evidence="1" id="KW-0175">Coiled coil</keyword>
<keyword evidence="3" id="KW-1185">Reference proteome</keyword>
<dbReference type="RefSeq" id="WP_257529407.1">
    <property type="nucleotide sequence ID" value="NZ_JANKAS010000002.1"/>
</dbReference>